<evidence type="ECO:0000313" key="1">
    <source>
        <dbReference type="Proteomes" id="UP000887579"/>
    </source>
</evidence>
<protein>
    <submittedName>
        <fullName evidence="2">Uncharacterized protein</fullName>
    </submittedName>
</protein>
<evidence type="ECO:0000313" key="2">
    <source>
        <dbReference type="WBParaSite" id="ES5_v2.g15410.t1"/>
    </source>
</evidence>
<organism evidence="1 2">
    <name type="scientific">Panagrolaimus sp. ES5</name>
    <dbReference type="NCBI Taxonomy" id="591445"/>
    <lineage>
        <taxon>Eukaryota</taxon>
        <taxon>Metazoa</taxon>
        <taxon>Ecdysozoa</taxon>
        <taxon>Nematoda</taxon>
        <taxon>Chromadorea</taxon>
        <taxon>Rhabditida</taxon>
        <taxon>Tylenchina</taxon>
        <taxon>Panagrolaimomorpha</taxon>
        <taxon>Panagrolaimoidea</taxon>
        <taxon>Panagrolaimidae</taxon>
        <taxon>Panagrolaimus</taxon>
    </lineage>
</organism>
<proteinExistence type="predicted"/>
<dbReference type="WBParaSite" id="ES5_v2.g15410.t1">
    <property type="protein sequence ID" value="ES5_v2.g15410.t1"/>
    <property type="gene ID" value="ES5_v2.g15410"/>
</dbReference>
<sequence length="318" mass="36941">MDLSDLQNNVPSTELSNQKRKANDSMNDGISKKSRFMATYRHQNFPFRDSLINYITKNPSSAKVYQKMVKCCKYFFIKNPILVAENLCYHNKKWNITLGKETLGLISSKLWITNAFSINCIPIKNSNLVSSIFPKLYQCGAKKLNLCDQIFSFKDFCFLSSNVEELQLYHVIVKNDDGSIVPFEKLFEVIPKIKVIFFVCDTSLPQNITSKTFNELLKIPHFLKLKVFRMENIPETFDLDAFYGYMKKNKLTKFNLKFDSSISNAHKNRLEGIIDEIIGELEHDYMPPLIHYSGYNELKYLVFCVFVYANYALLEMSS</sequence>
<accession>A0AC34FE43</accession>
<name>A0AC34FE43_9BILA</name>
<reference evidence="2" key="1">
    <citation type="submission" date="2022-11" db="UniProtKB">
        <authorList>
            <consortium name="WormBaseParasite"/>
        </authorList>
    </citation>
    <scope>IDENTIFICATION</scope>
</reference>
<dbReference type="Proteomes" id="UP000887579">
    <property type="component" value="Unplaced"/>
</dbReference>